<sequence length="390" mass="43464">MPVIEPIGRRHAIPILYTRGTHYEVGFDVGRTFAALIHSFVDSFKSLNEEYIPAYQTPDGRKAYEDTLNSVKINFPQYVRELEGTADGARVPFYKLFLLHMDRITTYAAGMENASEPVGCSSICVNQPGHETLGHTEDALSETLNHFYFVSAHVITDKPQGRWGVTEERFTSLCYAGCLPGYTMSYNHHGMVFSINTLSAKHLIPGKTPRTFITRALLSAENFAQAQQILRDPGCGAADGCSINMTFLQQEGDRLFHNAEMAPADESKNSQLNILTASPGEQLMHCNSYLRLPIQQQDGGMLESSEARMCTLKSYPKALTKKDVIQMLGDHSDKKNPVFRDLGPEDIVKTIAVGIFDCVAKTWSIYADNPRKTEPLVVLPLVLKSKSKEY</sequence>
<evidence type="ECO:0000313" key="3">
    <source>
        <dbReference type="Proteomes" id="UP000801492"/>
    </source>
</evidence>
<dbReference type="PANTHER" id="PTHR34180">
    <property type="entry name" value="PEPTIDASE C45"/>
    <property type="match status" value="1"/>
</dbReference>
<dbReference type="Gene3D" id="3.60.60.10">
    <property type="entry name" value="Penicillin V Acylase, Chain A"/>
    <property type="match status" value="1"/>
</dbReference>
<accession>A0A8K0CB34</accession>
<dbReference type="Pfam" id="PF03417">
    <property type="entry name" value="AAT"/>
    <property type="match status" value="1"/>
</dbReference>
<dbReference type="OrthoDB" id="189997at2759"/>
<dbReference type="NCBIfam" id="NF040521">
    <property type="entry name" value="C45_proenzyme"/>
    <property type="match status" value="1"/>
</dbReference>
<proteinExistence type="predicted"/>
<dbReference type="PANTHER" id="PTHR34180:SF1">
    <property type="entry name" value="BETA-ALANYL-DOPAMINE_CARCININE HYDROLASE"/>
    <property type="match status" value="1"/>
</dbReference>
<dbReference type="Gene3D" id="1.10.10.2120">
    <property type="match status" value="1"/>
</dbReference>
<protein>
    <recommendedName>
        <fullName evidence="1">Peptidase C45 hydrolase domain-containing protein</fullName>
    </recommendedName>
</protein>
<evidence type="ECO:0000313" key="2">
    <source>
        <dbReference type="EMBL" id="KAF2884225.1"/>
    </source>
</evidence>
<keyword evidence="3" id="KW-1185">Reference proteome</keyword>
<dbReference type="AlphaFoldDB" id="A0A8K0CB34"/>
<gene>
    <name evidence="2" type="ORF">ILUMI_21960</name>
</gene>
<feature type="domain" description="Peptidase C45 hydrolase" evidence="1">
    <location>
        <begin position="126"/>
        <end position="371"/>
    </location>
</feature>
<comment type="caution">
    <text evidence="2">The sequence shown here is derived from an EMBL/GenBank/DDBJ whole genome shotgun (WGS) entry which is preliminary data.</text>
</comment>
<dbReference type="Proteomes" id="UP000801492">
    <property type="component" value="Unassembled WGS sequence"/>
</dbReference>
<organism evidence="2 3">
    <name type="scientific">Ignelater luminosus</name>
    <name type="common">Cucubano</name>
    <name type="synonym">Pyrophorus luminosus</name>
    <dbReference type="NCBI Taxonomy" id="2038154"/>
    <lineage>
        <taxon>Eukaryota</taxon>
        <taxon>Metazoa</taxon>
        <taxon>Ecdysozoa</taxon>
        <taxon>Arthropoda</taxon>
        <taxon>Hexapoda</taxon>
        <taxon>Insecta</taxon>
        <taxon>Pterygota</taxon>
        <taxon>Neoptera</taxon>
        <taxon>Endopterygota</taxon>
        <taxon>Coleoptera</taxon>
        <taxon>Polyphaga</taxon>
        <taxon>Elateriformia</taxon>
        <taxon>Elateroidea</taxon>
        <taxon>Elateridae</taxon>
        <taxon>Agrypninae</taxon>
        <taxon>Pyrophorini</taxon>
        <taxon>Ignelater</taxon>
    </lineage>
</organism>
<dbReference type="InterPro" id="IPR047794">
    <property type="entry name" value="C45_proenzyme-like"/>
</dbReference>
<dbReference type="InterPro" id="IPR005079">
    <property type="entry name" value="Peptidase_C45_hydrolase"/>
</dbReference>
<dbReference type="EMBL" id="VTPC01090213">
    <property type="protein sequence ID" value="KAF2884225.1"/>
    <property type="molecule type" value="Genomic_DNA"/>
</dbReference>
<evidence type="ECO:0000259" key="1">
    <source>
        <dbReference type="Pfam" id="PF03417"/>
    </source>
</evidence>
<reference evidence="2" key="1">
    <citation type="submission" date="2019-08" db="EMBL/GenBank/DDBJ databases">
        <title>The genome of the North American firefly Photinus pyralis.</title>
        <authorList>
            <consortium name="Photinus pyralis genome working group"/>
            <person name="Fallon T.R."/>
            <person name="Sander Lower S.E."/>
            <person name="Weng J.-K."/>
        </authorList>
    </citation>
    <scope>NUCLEOTIDE SEQUENCE</scope>
    <source>
        <strain evidence="2">TRF0915ILg1</strain>
        <tissue evidence="2">Whole body</tissue>
    </source>
</reference>
<dbReference type="InterPro" id="IPR047801">
    <property type="entry name" value="Peptidase_C45"/>
</dbReference>
<name>A0A8K0CB34_IGNLU</name>